<evidence type="ECO:0000313" key="2">
    <source>
        <dbReference type="Proteomes" id="UP000467840"/>
    </source>
</evidence>
<keyword evidence="2" id="KW-1185">Reference proteome</keyword>
<accession>A0A6A6MB37</accession>
<dbReference type="EMBL" id="JAAGAX010000006">
    <property type="protein sequence ID" value="KAF2310961.1"/>
    <property type="molecule type" value="Genomic_DNA"/>
</dbReference>
<protein>
    <recommendedName>
        <fullName evidence="3">AIG1-type G domain-containing protein</fullName>
    </recommendedName>
</protein>
<organism evidence="1 2">
    <name type="scientific">Hevea brasiliensis</name>
    <name type="common">Para rubber tree</name>
    <name type="synonym">Siphonia brasiliensis</name>
    <dbReference type="NCBI Taxonomy" id="3981"/>
    <lineage>
        <taxon>Eukaryota</taxon>
        <taxon>Viridiplantae</taxon>
        <taxon>Streptophyta</taxon>
        <taxon>Embryophyta</taxon>
        <taxon>Tracheophyta</taxon>
        <taxon>Spermatophyta</taxon>
        <taxon>Magnoliopsida</taxon>
        <taxon>eudicotyledons</taxon>
        <taxon>Gunneridae</taxon>
        <taxon>Pentapetalae</taxon>
        <taxon>rosids</taxon>
        <taxon>fabids</taxon>
        <taxon>Malpighiales</taxon>
        <taxon>Euphorbiaceae</taxon>
        <taxon>Crotonoideae</taxon>
        <taxon>Micrandreae</taxon>
        <taxon>Hevea</taxon>
    </lineage>
</organism>
<dbReference type="AlphaFoldDB" id="A0A6A6MB37"/>
<evidence type="ECO:0000313" key="1">
    <source>
        <dbReference type="EMBL" id="KAF2310961.1"/>
    </source>
</evidence>
<dbReference type="Proteomes" id="UP000467840">
    <property type="component" value="Chromosome 14"/>
</dbReference>
<dbReference type="InterPro" id="IPR027417">
    <property type="entry name" value="P-loop_NTPase"/>
</dbReference>
<sequence length="149" mass="16818">MIEKIQHIRVKFLRLVQRLGLSPEDSIVAQVLHRSQIPCEGRSYQQENISIYKEVDREVPSRCVLYVDRLDTHARDLNDLPLLASLTNSLTASIWRNAIVTLTHAAAPPPDGLSGSPLGWCDVDSDMELLDLSDSDEEDEYDQLHHSSL</sequence>
<dbReference type="Gene3D" id="3.40.50.300">
    <property type="entry name" value="P-loop containing nucleotide triphosphate hydrolases"/>
    <property type="match status" value="1"/>
</dbReference>
<proteinExistence type="predicted"/>
<name>A0A6A6MB37_HEVBR</name>
<reference evidence="1 2" key="1">
    <citation type="journal article" date="2020" name="Mol. Plant">
        <title>The Chromosome-Based Rubber Tree Genome Provides New Insights into Spurge Genome Evolution and Rubber Biosynthesis.</title>
        <authorList>
            <person name="Liu J."/>
            <person name="Shi C."/>
            <person name="Shi C.C."/>
            <person name="Li W."/>
            <person name="Zhang Q.J."/>
            <person name="Zhang Y."/>
            <person name="Li K."/>
            <person name="Lu H.F."/>
            <person name="Shi C."/>
            <person name="Zhu S.T."/>
            <person name="Xiao Z.Y."/>
            <person name="Nan H."/>
            <person name="Yue Y."/>
            <person name="Zhu X.G."/>
            <person name="Wu Y."/>
            <person name="Hong X.N."/>
            <person name="Fan G.Y."/>
            <person name="Tong Y."/>
            <person name="Zhang D."/>
            <person name="Mao C.L."/>
            <person name="Liu Y.L."/>
            <person name="Hao S.J."/>
            <person name="Liu W.Q."/>
            <person name="Lv M.Q."/>
            <person name="Zhang H.B."/>
            <person name="Liu Y."/>
            <person name="Hu-Tang G.R."/>
            <person name="Wang J.P."/>
            <person name="Wang J.H."/>
            <person name="Sun Y.H."/>
            <person name="Ni S.B."/>
            <person name="Chen W.B."/>
            <person name="Zhang X.C."/>
            <person name="Jiao Y.N."/>
            <person name="Eichler E.E."/>
            <person name="Li G.H."/>
            <person name="Liu X."/>
            <person name="Gao L.Z."/>
        </authorList>
    </citation>
    <scope>NUCLEOTIDE SEQUENCE [LARGE SCALE GENOMIC DNA]</scope>
    <source>
        <strain evidence="2">cv. GT1</strain>
        <tissue evidence="1">Leaf</tissue>
    </source>
</reference>
<evidence type="ECO:0008006" key="3">
    <source>
        <dbReference type="Google" id="ProtNLM"/>
    </source>
</evidence>
<comment type="caution">
    <text evidence="1">The sequence shown here is derived from an EMBL/GenBank/DDBJ whole genome shotgun (WGS) entry which is preliminary data.</text>
</comment>
<gene>
    <name evidence="1" type="ORF">GH714_018791</name>
</gene>